<dbReference type="SMART" id="SM00054">
    <property type="entry name" value="EFh"/>
    <property type="match status" value="2"/>
</dbReference>
<dbReference type="GO" id="GO:0006874">
    <property type="term" value="P:intracellular calcium ion homeostasis"/>
    <property type="evidence" value="ECO:0007669"/>
    <property type="project" value="TreeGrafter"/>
</dbReference>
<dbReference type="GO" id="GO:0005509">
    <property type="term" value="F:calcium ion binding"/>
    <property type="evidence" value="ECO:0007669"/>
    <property type="project" value="InterPro"/>
</dbReference>
<dbReference type="PANTHER" id="PTHR31503">
    <property type="entry name" value="VACUOLAR CALCIUM ION TRANSPORTER"/>
    <property type="match status" value="1"/>
</dbReference>
<evidence type="ECO:0000256" key="7">
    <source>
        <dbReference type="ARBA" id="ARBA00023065"/>
    </source>
</evidence>
<evidence type="ECO:0000259" key="10">
    <source>
        <dbReference type="PROSITE" id="PS50222"/>
    </source>
</evidence>
<feature type="transmembrane region" description="Helical" evidence="9">
    <location>
        <begin position="520"/>
        <end position="542"/>
    </location>
</feature>
<dbReference type="PROSITE" id="PS50222">
    <property type="entry name" value="EF_HAND_2"/>
    <property type="match status" value="2"/>
</dbReference>
<feature type="transmembrane region" description="Helical" evidence="9">
    <location>
        <begin position="462"/>
        <end position="484"/>
    </location>
</feature>
<feature type="transmembrane region" description="Helical" evidence="9">
    <location>
        <begin position="210"/>
        <end position="232"/>
    </location>
</feature>
<dbReference type="Pfam" id="PF13499">
    <property type="entry name" value="EF-hand_7"/>
    <property type="match status" value="1"/>
</dbReference>
<evidence type="ECO:0000256" key="1">
    <source>
        <dbReference type="ARBA" id="ARBA00004127"/>
    </source>
</evidence>
<feature type="transmembrane region" description="Helical" evidence="9">
    <location>
        <begin position="127"/>
        <end position="149"/>
    </location>
</feature>
<dbReference type="GO" id="GO:0012505">
    <property type="term" value="C:endomembrane system"/>
    <property type="evidence" value="ECO:0007669"/>
    <property type="project" value="UniProtKB-SubCell"/>
</dbReference>
<evidence type="ECO:0000313" key="12">
    <source>
        <dbReference type="Proteomes" id="UP001415857"/>
    </source>
</evidence>
<sequence length="543" mass="60387">MSRAAFIKNFDPISNGIDHKSQYSSILEFDLRSTTVTCEPLYGFLPCTTELWGQLFLIVVYEYLLSLGQKYVSDGSDLFFKMFGTGIFGASLFHILGTIPIVAILLVNGISGSKETAEGLASMGVGMLAGSAVMSLTLIWGSCVAFGSYDLSKTDTLSNLENKRQFALTGFGVTTDVETSYTARIMLLSMIPFIILQLPKILNSSFVTRVAVLISLVIALVFLLVYCFYQVFQPWIQSRRLEYLMHKYVKDNLLKTLLTSDGNPSTPKIRELFHHIDRNNDKYISTAELRALILGMRLEEVGLSKDDYVAKVMEEFDSSGDAHISETEFVSGITKWLREANHSANNQHQDQPKILSRTSKKTGEEEQQMLVAHKKNSQGVDNSWLNHFKAAFLLILGTAISVLLAQPLMEAVQDFASAANVPSFFVSYIVIPFAMSYRQALSAITSARKKTERAISLTFSEIYGGVFVSNMICLAMFLLIVYIRDLAWEASAQVLVVLIIGSVVGIYASFSTKFPFWTCILAYVLYPVSLTLIYVLATVLGWS</sequence>
<feature type="transmembrane region" description="Helical" evidence="9">
    <location>
        <begin position="421"/>
        <end position="441"/>
    </location>
</feature>
<gene>
    <name evidence="11" type="ORF">L1049_010099</name>
</gene>
<keyword evidence="4 9" id="KW-0812">Transmembrane</keyword>
<protein>
    <recommendedName>
        <fullName evidence="10">EF-hand domain-containing protein</fullName>
    </recommendedName>
</protein>
<dbReference type="InterPro" id="IPR004837">
    <property type="entry name" value="NaCa_Exmemb"/>
</dbReference>
<dbReference type="PROSITE" id="PS00018">
    <property type="entry name" value="EF_HAND_1"/>
    <property type="match status" value="1"/>
</dbReference>
<dbReference type="InterPro" id="IPR004713">
    <property type="entry name" value="CaH_exchang"/>
</dbReference>
<comment type="subcellular location">
    <subcellularLocation>
        <location evidence="1">Endomembrane system</location>
        <topology evidence="1">Multi-pass membrane protein</topology>
    </subcellularLocation>
</comment>
<dbReference type="GO" id="GO:0016020">
    <property type="term" value="C:membrane"/>
    <property type="evidence" value="ECO:0007669"/>
    <property type="project" value="InterPro"/>
</dbReference>
<accession>A0AAP0N7V9</accession>
<dbReference type="Gene3D" id="1.10.238.10">
    <property type="entry name" value="EF-hand"/>
    <property type="match status" value="1"/>
</dbReference>
<organism evidence="11 12">
    <name type="scientific">Liquidambar formosana</name>
    <name type="common">Formosan gum</name>
    <dbReference type="NCBI Taxonomy" id="63359"/>
    <lineage>
        <taxon>Eukaryota</taxon>
        <taxon>Viridiplantae</taxon>
        <taxon>Streptophyta</taxon>
        <taxon>Embryophyta</taxon>
        <taxon>Tracheophyta</taxon>
        <taxon>Spermatophyta</taxon>
        <taxon>Magnoliopsida</taxon>
        <taxon>eudicotyledons</taxon>
        <taxon>Gunneridae</taxon>
        <taxon>Pentapetalae</taxon>
        <taxon>Saxifragales</taxon>
        <taxon>Altingiaceae</taxon>
        <taxon>Liquidambar</taxon>
    </lineage>
</organism>
<name>A0AAP0N7V9_LIQFO</name>
<keyword evidence="12" id="KW-1185">Reference proteome</keyword>
<keyword evidence="7" id="KW-0406">Ion transport</keyword>
<dbReference type="EMBL" id="JBBPBK010000016">
    <property type="protein sequence ID" value="KAK9267668.1"/>
    <property type="molecule type" value="Genomic_DNA"/>
</dbReference>
<evidence type="ECO:0000256" key="5">
    <source>
        <dbReference type="ARBA" id="ARBA00022837"/>
    </source>
</evidence>
<keyword evidence="3" id="KW-0050">Antiport</keyword>
<dbReference type="PANTHER" id="PTHR31503:SF80">
    <property type="entry name" value="EF-HAND DOMAIN-CONTAINING PROTEIN"/>
    <property type="match status" value="1"/>
</dbReference>
<dbReference type="InterPro" id="IPR011992">
    <property type="entry name" value="EF-hand-dom_pair"/>
</dbReference>
<dbReference type="Pfam" id="PF01699">
    <property type="entry name" value="Na_Ca_ex"/>
    <property type="match status" value="1"/>
</dbReference>
<evidence type="ECO:0000256" key="3">
    <source>
        <dbReference type="ARBA" id="ARBA00022449"/>
    </source>
</evidence>
<keyword evidence="8 9" id="KW-0472">Membrane</keyword>
<evidence type="ECO:0000256" key="4">
    <source>
        <dbReference type="ARBA" id="ARBA00022692"/>
    </source>
</evidence>
<feature type="transmembrane region" description="Helical" evidence="9">
    <location>
        <begin position="51"/>
        <end position="67"/>
    </location>
</feature>
<evidence type="ECO:0000313" key="11">
    <source>
        <dbReference type="EMBL" id="KAK9267668.1"/>
    </source>
</evidence>
<feature type="transmembrane region" description="Helical" evidence="9">
    <location>
        <begin position="490"/>
        <end position="508"/>
    </location>
</feature>
<dbReference type="InterPro" id="IPR002048">
    <property type="entry name" value="EF_hand_dom"/>
</dbReference>
<comment type="caution">
    <text evidence="11">The sequence shown here is derived from an EMBL/GenBank/DDBJ whole genome shotgun (WGS) entry which is preliminary data.</text>
</comment>
<dbReference type="Proteomes" id="UP001415857">
    <property type="component" value="Unassembled WGS sequence"/>
</dbReference>
<dbReference type="SUPFAM" id="SSF47473">
    <property type="entry name" value="EF-hand"/>
    <property type="match status" value="1"/>
</dbReference>
<dbReference type="AlphaFoldDB" id="A0AAP0N7V9"/>
<feature type="domain" description="EF-hand" evidence="10">
    <location>
        <begin position="264"/>
        <end position="299"/>
    </location>
</feature>
<dbReference type="InterPro" id="IPR018247">
    <property type="entry name" value="EF_Hand_1_Ca_BS"/>
</dbReference>
<dbReference type="GO" id="GO:0015369">
    <property type="term" value="F:calcium:proton antiporter activity"/>
    <property type="evidence" value="ECO:0007669"/>
    <property type="project" value="TreeGrafter"/>
</dbReference>
<dbReference type="CDD" id="cd00051">
    <property type="entry name" value="EFh"/>
    <property type="match status" value="1"/>
</dbReference>
<feature type="transmembrane region" description="Helical" evidence="9">
    <location>
        <begin position="390"/>
        <end position="409"/>
    </location>
</feature>
<evidence type="ECO:0000256" key="8">
    <source>
        <dbReference type="ARBA" id="ARBA00023136"/>
    </source>
</evidence>
<reference evidence="11 12" key="1">
    <citation type="journal article" date="2024" name="Plant J.">
        <title>Genome sequences and population genomics reveal climatic adaptation and genomic divergence between two closely related sweetgum species.</title>
        <authorList>
            <person name="Xu W.Q."/>
            <person name="Ren C.Q."/>
            <person name="Zhang X.Y."/>
            <person name="Comes H.P."/>
            <person name="Liu X.H."/>
            <person name="Li Y.G."/>
            <person name="Kettle C.J."/>
            <person name="Jalonen R."/>
            <person name="Gaisberger H."/>
            <person name="Ma Y.Z."/>
            <person name="Qiu Y.X."/>
        </authorList>
    </citation>
    <scope>NUCLEOTIDE SEQUENCE [LARGE SCALE GENOMIC DNA]</scope>
    <source>
        <strain evidence="11">Hangzhou</strain>
    </source>
</reference>
<evidence type="ECO:0000256" key="6">
    <source>
        <dbReference type="ARBA" id="ARBA00022989"/>
    </source>
</evidence>
<keyword evidence="5" id="KW-0106">Calcium</keyword>
<keyword evidence="2" id="KW-0813">Transport</keyword>
<keyword evidence="6 9" id="KW-1133">Transmembrane helix</keyword>
<evidence type="ECO:0000256" key="9">
    <source>
        <dbReference type="SAM" id="Phobius"/>
    </source>
</evidence>
<feature type="transmembrane region" description="Helical" evidence="9">
    <location>
        <begin position="79"/>
        <end position="107"/>
    </location>
</feature>
<proteinExistence type="predicted"/>
<evidence type="ECO:0000256" key="2">
    <source>
        <dbReference type="ARBA" id="ARBA00022448"/>
    </source>
</evidence>
<feature type="domain" description="EF-hand" evidence="10">
    <location>
        <begin position="304"/>
        <end position="339"/>
    </location>
</feature>